<keyword evidence="1" id="KW-0472">Membrane</keyword>
<reference evidence="3" key="1">
    <citation type="submission" date="2013-02" db="EMBL/GenBank/DDBJ databases">
        <authorList>
            <consortium name="The Broad Institute Genome Sequencing Platform"/>
            <person name="Cuomo C."/>
            <person name="Becnel J."/>
            <person name="Sanscrainte N."/>
            <person name="Walker B."/>
            <person name="Young S.K."/>
            <person name="Zeng Q."/>
            <person name="Gargeya S."/>
            <person name="Fitzgerald M."/>
            <person name="Haas B."/>
            <person name="Abouelleil A."/>
            <person name="Alvarado L."/>
            <person name="Arachchi H.M."/>
            <person name="Berlin A.M."/>
            <person name="Chapman S.B."/>
            <person name="Dewar J."/>
            <person name="Goldberg J."/>
            <person name="Griggs A."/>
            <person name="Gujja S."/>
            <person name="Hansen M."/>
            <person name="Howarth C."/>
            <person name="Imamovic A."/>
            <person name="Larimer J."/>
            <person name="McCowan C."/>
            <person name="Murphy C."/>
            <person name="Neiman D."/>
            <person name="Pearson M."/>
            <person name="Priest M."/>
            <person name="Roberts A."/>
            <person name="Saif S."/>
            <person name="Shea T."/>
            <person name="Sisk P."/>
            <person name="Sykes S."/>
            <person name="Wortman J."/>
            <person name="Nusbaum C."/>
            <person name="Birren B."/>
        </authorList>
    </citation>
    <scope>NUCLEOTIDE SEQUENCE [LARGE SCALE GENOMIC DNA]</scope>
    <source>
        <strain evidence="3">PRA339</strain>
    </source>
</reference>
<feature type="transmembrane region" description="Helical" evidence="1">
    <location>
        <begin position="161"/>
        <end position="181"/>
    </location>
</feature>
<protein>
    <submittedName>
        <fullName evidence="2">Uncharacterized protein</fullName>
    </submittedName>
</protein>
<sequence>MESFNELQKSKGVSKERNNFTKDEDEIKVLEEEPITDNQNIKGEIIHDFGLEETNNEKKGWKNYIETITKSKFNIFILFSLTNIPIISSVCYIFAITEIIGLEFAIPFVFVTVIFCLIRTFLLLTDRKALANICSGVNISSLFFILIYFGKTFSNSLPQAVFGRILYYISYLINIVSILPIDMFMISKYESLFCLEIIFFVPIFPSIFFVVFKKYVTMAMYLLCFYSCLIIYFLLGKKTKKFLILFDFLFFMFIIFFTDTIYYSKIMNLQSSNVTTTSKNI</sequence>
<dbReference type="HOGENOM" id="CLU_990371_0_0_1"/>
<gene>
    <name evidence="2" type="ORF">H312_00003</name>
</gene>
<feature type="transmembrane region" description="Helical" evidence="1">
    <location>
        <begin position="218"/>
        <end position="235"/>
    </location>
</feature>
<proteinExistence type="predicted"/>
<feature type="transmembrane region" description="Helical" evidence="1">
    <location>
        <begin position="75"/>
        <end position="96"/>
    </location>
</feature>
<feature type="transmembrane region" description="Helical" evidence="1">
    <location>
        <begin position="129"/>
        <end position="149"/>
    </location>
</feature>
<accession>A0A059F561</accession>
<dbReference type="EMBL" id="KK365130">
    <property type="protein sequence ID" value="KCZ82345.1"/>
    <property type="molecule type" value="Genomic_DNA"/>
</dbReference>
<dbReference type="OrthoDB" id="10324203at2759"/>
<reference evidence="2 3" key="2">
    <citation type="submission" date="2014-03" db="EMBL/GenBank/DDBJ databases">
        <title>The Genome Sequence of Anncaliia algerae insect isolate PRA339.</title>
        <authorList>
            <consortium name="The Broad Institute Genome Sequencing Platform"/>
            <consortium name="The Broad Institute Genome Sequencing Center for Infectious Disease"/>
            <person name="Cuomo C."/>
            <person name="Becnel J."/>
            <person name="Sanscrainte N."/>
            <person name="Walker B."/>
            <person name="Young S.K."/>
            <person name="Zeng Q."/>
            <person name="Gargeya S."/>
            <person name="Fitzgerald M."/>
            <person name="Haas B."/>
            <person name="Abouelleil A."/>
            <person name="Alvarado L."/>
            <person name="Arachchi H.M."/>
            <person name="Berlin A.M."/>
            <person name="Chapman S.B."/>
            <person name="Dewar J."/>
            <person name="Goldberg J."/>
            <person name="Griggs A."/>
            <person name="Gujja S."/>
            <person name="Hansen M."/>
            <person name="Howarth C."/>
            <person name="Imamovic A."/>
            <person name="Larimer J."/>
            <person name="McCowan C."/>
            <person name="Murphy C."/>
            <person name="Neiman D."/>
            <person name="Pearson M."/>
            <person name="Priest M."/>
            <person name="Roberts A."/>
            <person name="Saif S."/>
            <person name="Shea T."/>
            <person name="Sisk P."/>
            <person name="Sykes S."/>
            <person name="Wortman J."/>
            <person name="Nusbaum C."/>
            <person name="Birren B."/>
        </authorList>
    </citation>
    <scope>NUCLEOTIDE SEQUENCE [LARGE SCALE GENOMIC DNA]</scope>
    <source>
        <strain evidence="2 3">PRA339</strain>
    </source>
</reference>
<keyword evidence="1" id="KW-1133">Transmembrane helix</keyword>
<keyword evidence="1" id="KW-0812">Transmembrane</keyword>
<feature type="transmembrane region" description="Helical" evidence="1">
    <location>
        <begin position="102"/>
        <end position="122"/>
    </location>
</feature>
<dbReference type="VEuPathDB" id="MicrosporidiaDB:H312_00003"/>
<evidence type="ECO:0000256" key="1">
    <source>
        <dbReference type="SAM" id="Phobius"/>
    </source>
</evidence>
<organism evidence="2 3">
    <name type="scientific">Anncaliia algerae PRA339</name>
    <dbReference type="NCBI Taxonomy" id="1288291"/>
    <lineage>
        <taxon>Eukaryota</taxon>
        <taxon>Fungi</taxon>
        <taxon>Fungi incertae sedis</taxon>
        <taxon>Microsporidia</taxon>
        <taxon>Tubulinosematoidea</taxon>
        <taxon>Tubulinosematidae</taxon>
        <taxon>Anncaliia</taxon>
    </lineage>
</organism>
<feature type="transmembrane region" description="Helical" evidence="1">
    <location>
        <begin position="242"/>
        <end position="263"/>
    </location>
</feature>
<evidence type="ECO:0000313" key="3">
    <source>
        <dbReference type="Proteomes" id="UP000030655"/>
    </source>
</evidence>
<name>A0A059F561_9MICR</name>
<feature type="transmembrane region" description="Helical" evidence="1">
    <location>
        <begin position="193"/>
        <end position="212"/>
    </location>
</feature>
<dbReference type="AlphaFoldDB" id="A0A059F561"/>
<keyword evidence="3" id="KW-1185">Reference proteome</keyword>
<dbReference type="Proteomes" id="UP000030655">
    <property type="component" value="Unassembled WGS sequence"/>
</dbReference>
<evidence type="ECO:0000313" key="2">
    <source>
        <dbReference type="EMBL" id="KCZ82345.1"/>
    </source>
</evidence>